<dbReference type="AlphaFoldDB" id="A0A318JT18"/>
<evidence type="ECO:0000313" key="1">
    <source>
        <dbReference type="EMBL" id="PXX47530.1"/>
    </source>
</evidence>
<name>A0A318JT18_9BURK</name>
<keyword evidence="2" id="KW-1185">Reference proteome</keyword>
<reference evidence="1 2" key="1">
    <citation type="submission" date="2018-05" db="EMBL/GenBank/DDBJ databases">
        <title>Genomic Encyclopedia of Type Strains, Phase IV (KMG-IV): sequencing the most valuable type-strain genomes for metagenomic binning, comparative biology and taxonomic classification.</title>
        <authorList>
            <person name="Goeker M."/>
        </authorList>
    </citation>
    <scope>NUCLEOTIDE SEQUENCE [LARGE SCALE GENOMIC DNA]</scope>
    <source>
        <strain evidence="1 2">DSM 19792</strain>
    </source>
</reference>
<protein>
    <submittedName>
        <fullName evidence="1">Uncharacterized protein</fullName>
    </submittedName>
</protein>
<accession>A0A318JT18</accession>
<dbReference type="EMBL" id="QJKB01000001">
    <property type="protein sequence ID" value="PXX47530.1"/>
    <property type="molecule type" value="Genomic_DNA"/>
</dbReference>
<proteinExistence type="predicted"/>
<comment type="caution">
    <text evidence="1">The sequence shown here is derived from an EMBL/GenBank/DDBJ whole genome shotgun (WGS) entry which is preliminary data.</text>
</comment>
<evidence type="ECO:0000313" key="2">
    <source>
        <dbReference type="Proteomes" id="UP000247792"/>
    </source>
</evidence>
<organism evidence="1 2">
    <name type="scientific">Undibacterium pigrum</name>
    <dbReference type="NCBI Taxonomy" id="401470"/>
    <lineage>
        <taxon>Bacteria</taxon>
        <taxon>Pseudomonadati</taxon>
        <taxon>Pseudomonadota</taxon>
        <taxon>Betaproteobacteria</taxon>
        <taxon>Burkholderiales</taxon>
        <taxon>Oxalobacteraceae</taxon>
        <taxon>Undibacterium</taxon>
    </lineage>
</organism>
<gene>
    <name evidence="1" type="ORF">DFR42_1011113</name>
</gene>
<sequence length="34" mass="3753">MVEVVRSSASRYSTEVPAVTNESIAIKNYIIIVL</sequence>
<dbReference type="Proteomes" id="UP000247792">
    <property type="component" value="Unassembled WGS sequence"/>
</dbReference>